<reference evidence="4 5" key="1">
    <citation type="submission" date="2022-03" db="EMBL/GenBank/DDBJ databases">
        <title>Ignatzschineria rhizosphaerae HR5S32.</title>
        <authorList>
            <person name="Sun J.Q."/>
            <person name="Feng J.Y."/>
        </authorList>
    </citation>
    <scope>NUCLEOTIDE SEQUENCE [LARGE SCALE GENOMIC DNA]</scope>
    <source>
        <strain evidence="4 5">HR5S32</strain>
    </source>
</reference>
<evidence type="ECO:0000259" key="3">
    <source>
        <dbReference type="PROSITE" id="PS50206"/>
    </source>
</evidence>
<dbReference type="InterPro" id="IPR036873">
    <property type="entry name" value="Rhodanese-like_dom_sf"/>
</dbReference>
<evidence type="ECO:0000313" key="5">
    <source>
        <dbReference type="Proteomes" id="UP000829542"/>
    </source>
</evidence>
<name>A0ABY3X361_9GAMM</name>
<dbReference type="InterPro" id="IPR045078">
    <property type="entry name" value="TST/MPST-like"/>
</dbReference>
<sequence>MTHALSPLIQAHELQQLIQKSPHLKIIDARFDLMNPNYGHESYIKGRIPTALRLDLEKDLCNLKNGNNGRHPIKPDNLLIDVLQNIGLNNDDHIIVYDDKSSMFASHAWWVLKHLGHENVQLLNGGITAWKALNGEIETTDPKPISKGNIELRESDFGLIMLEEILEYVTGDPDYQLQIIDARGEARFKGETEPLDPIAGHIPTAMNYPFEYNLNEMGLFKSPEVLRSQWQEFLQGIDPSTIVNQCGSGVSACHNLFSIYYADLGATQLYHGSWSEWCADPTRPMATKHD</sequence>
<evidence type="ECO:0000256" key="2">
    <source>
        <dbReference type="ARBA" id="ARBA00022737"/>
    </source>
</evidence>
<dbReference type="PANTHER" id="PTHR11364">
    <property type="entry name" value="THIOSULFATE SULFERTANSFERASE"/>
    <property type="match status" value="1"/>
</dbReference>
<evidence type="ECO:0000256" key="1">
    <source>
        <dbReference type="ARBA" id="ARBA00022679"/>
    </source>
</evidence>
<feature type="domain" description="Rhodanese" evidence="3">
    <location>
        <begin position="20"/>
        <end position="139"/>
    </location>
</feature>
<dbReference type="SMART" id="SM00450">
    <property type="entry name" value="RHOD"/>
    <property type="match status" value="2"/>
</dbReference>
<dbReference type="EMBL" id="CP093379">
    <property type="protein sequence ID" value="UNM97289.1"/>
    <property type="molecule type" value="Genomic_DNA"/>
</dbReference>
<keyword evidence="2" id="KW-0677">Repeat</keyword>
<dbReference type="Pfam" id="PF00581">
    <property type="entry name" value="Rhodanese"/>
    <property type="match status" value="2"/>
</dbReference>
<keyword evidence="1" id="KW-0808">Transferase</keyword>
<dbReference type="RefSeq" id="WP_242152519.1">
    <property type="nucleotide sequence ID" value="NZ_CP093379.1"/>
</dbReference>
<dbReference type="PROSITE" id="PS50206">
    <property type="entry name" value="RHODANESE_3"/>
    <property type="match status" value="2"/>
</dbReference>
<dbReference type="Proteomes" id="UP000829542">
    <property type="component" value="Chromosome"/>
</dbReference>
<feature type="domain" description="Rhodanese" evidence="3">
    <location>
        <begin position="176"/>
        <end position="286"/>
    </location>
</feature>
<organism evidence="4 5">
    <name type="scientific">Ignatzschineria rhizosphaerae</name>
    <dbReference type="NCBI Taxonomy" id="2923279"/>
    <lineage>
        <taxon>Bacteria</taxon>
        <taxon>Pseudomonadati</taxon>
        <taxon>Pseudomonadota</taxon>
        <taxon>Gammaproteobacteria</taxon>
        <taxon>Cardiobacteriales</taxon>
        <taxon>Ignatzschineriaceae</taxon>
        <taxon>Ignatzschineria</taxon>
    </lineage>
</organism>
<dbReference type="Gene3D" id="3.40.250.10">
    <property type="entry name" value="Rhodanese-like domain"/>
    <property type="match status" value="2"/>
</dbReference>
<accession>A0ABY3X361</accession>
<keyword evidence="5" id="KW-1185">Reference proteome</keyword>
<dbReference type="CDD" id="cd01448">
    <property type="entry name" value="TST_Repeat_1"/>
    <property type="match status" value="1"/>
</dbReference>
<evidence type="ECO:0000313" key="4">
    <source>
        <dbReference type="EMBL" id="UNM97289.1"/>
    </source>
</evidence>
<dbReference type="InterPro" id="IPR001763">
    <property type="entry name" value="Rhodanese-like_dom"/>
</dbReference>
<dbReference type="SUPFAM" id="SSF52821">
    <property type="entry name" value="Rhodanese/Cell cycle control phosphatase"/>
    <property type="match status" value="2"/>
</dbReference>
<gene>
    <name evidence="4" type="ORF">MMG00_05410</name>
</gene>
<proteinExistence type="predicted"/>
<dbReference type="CDD" id="cd01449">
    <property type="entry name" value="TST_Repeat_2"/>
    <property type="match status" value="1"/>
</dbReference>
<dbReference type="PANTHER" id="PTHR11364:SF27">
    <property type="entry name" value="SULFURTRANSFERASE"/>
    <property type="match status" value="1"/>
</dbReference>
<protein>
    <submittedName>
        <fullName evidence="4">Sulfurtransferase</fullName>
    </submittedName>
</protein>